<organism evidence="1 2">
    <name type="scientific">Singulisphaera acidiphila (strain ATCC BAA-1392 / DSM 18658 / VKM B-2454 / MOB10)</name>
    <dbReference type="NCBI Taxonomy" id="886293"/>
    <lineage>
        <taxon>Bacteria</taxon>
        <taxon>Pseudomonadati</taxon>
        <taxon>Planctomycetota</taxon>
        <taxon>Planctomycetia</taxon>
        <taxon>Isosphaerales</taxon>
        <taxon>Isosphaeraceae</taxon>
        <taxon>Singulisphaera</taxon>
    </lineage>
</organism>
<dbReference type="Proteomes" id="UP000010798">
    <property type="component" value="Chromosome"/>
</dbReference>
<dbReference type="HOGENOM" id="CLU_1015255_0_0_0"/>
<proteinExistence type="predicted"/>
<dbReference type="STRING" id="886293.Sinac_1224"/>
<protein>
    <submittedName>
        <fullName evidence="1">Uncharacterized protein</fullName>
    </submittedName>
</protein>
<dbReference type="KEGG" id="saci:Sinac_1224"/>
<reference evidence="1 2" key="1">
    <citation type="submission" date="2012-02" db="EMBL/GenBank/DDBJ databases">
        <title>Complete sequence of chromosome of Singulisphaera acidiphila DSM 18658.</title>
        <authorList>
            <consortium name="US DOE Joint Genome Institute (JGI-PGF)"/>
            <person name="Lucas S."/>
            <person name="Copeland A."/>
            <person name="Lapidus A."/>
            <person name="Glavina del Rio T."/>
            <person name="Dalin E."/>
            <person name="Tice H."/>
            <person name="Bruce D."/>
            <person name="Goodwin L."/>
            <person name="Pitluck S."/>
            <person name="Peters L."/>
            <person name="Ovchinnikova G."/>
            <person name="Chertkov O."/>
            <person name="Kyrpides N."/>
            <person name="Mavromatis K."/>
            <person name="Ivanova N."/>
            <person name="Brettin T."/>
            <person name="Detter J.C."/>
            <person name="Han C."/>
            <person name="Larimer F."/>
            <person name="Land M."/>
            <person name="Hauser L."/>
            <person name="Markowitz V."/>
            <person name="Cheng J.-F."/>
            <person name="Hugenholtz P."/>
            <person name="Woyke T."/>
            <person name="Wu D."/>
            <person name="Tindall B."/>
            <person name="Pomrenke H."/>
            <person name="Brambilla E."/>
            <person name="Klenk H.-P."/>
            <person name="Eisen J.A."/>
        </authorList>
    </citation>
    <scope>NUCLEOTIDE SEQUENCE [LARGE SCALE GENOMIC DNA]</scope>
    <source>
        <strain evidence="2">ATCC BAA-1392 / DSM 18658 / VKM B-2454 / MOB10</strain>
    </source>
</reference>
<dbReference type="AlphaFoldDB" id="L0D9V0"/>
<dbReference type="EMBL" id="CP003364">
    <property type="protein sequence ID" value="AGA25613.1"/>
    <property type="molecule type" value="Genomic_DNA"/>
</dbReference>
<sequence>MYVPVVLHVRTNVDWGSMTEENFLRQEEFSNSVRSLSDAQKEEFLRAIRLWNRTFGMSYFAYRQGLKEIAELSWTRVRNLDLVLRRPELFPALEGLDPCILMPVDDDDWFHPDAADVLRRSWSPGFDAFHWPDGLYRSVPFQERFDRPAAQVRLVVRRWDSDFTTNGYAITRKGLAAVPGPMRKRVLAFHWAAGKAFHREGVERCFVDQVLSASNKSLASATNLKALVDRPLVLRNVPHLRRRTEVIPPALQWAADYIARTERLNEELCHGLTV</sequence>
<keyword evidence="2" id="KW-1185">Reference proteome</keyword>
<evidence type="ECO:0000313" key="2">
    <source>
        <dbReference type="Proteomes" id="UP000010798"/>
    </source>
</evidence>
<name>L0D9V0_SINAD</name>
<gene>
    <name evidence="1" type="ordered locus">Sinac_1224</name>
</gene>
<dbReference type="RefSeq" id="WP_015244789.1">
    <property type="nucleotide sequence ID" value="NC_019892.1"/>
</dbReference>
<evidence type="ECO:0000313" key="1">
    <source>
        <dbReference type="EMBL" id="AGA25613.1"/>
    </source>
</evidence>
<accession>L0D9V0</accession>